<accession>A0A0A8Z1B2</accession>
<protein>
    <submittedName>
        <fullName evidence="1">Uncharacterized protein</fullName>
    </submittedName>
</protein>
<sequence>MELEIFKPWRSYHGSISVEHLQSLFRGSAS</sequence>
<dbReference type="EMBL" id="GBRH01264716">
    <property type="protein sequence ID" value="JAD33179.1"/>
    <property type="molecule type" value="Transcribed_RNA"/>
</dbReference>
<dbReference type="AlphaFoldDB" id="A0A0A8Z1B2"/>
<reference evidence="1" key="2">
    <citation type="journal article" date="2015" name="Data Brief">
        <title>Shoot transcriptome of the giant reed, Arundo donax.</title>
        <authorList>
            <person name="Barrero R.A."/>
            <person name="Guerrero F.D."/>
            <person name="Moolhuijzen P."/>
            <person name="Goolsby J.A."/>
            <person name="Tidwell J."/>
            <person name="Bellgard S.E."/>
            <person name="Bellgard M.I."/>
        </authorList>
    </citation>
    <scope>NUCLEOTIDE SEQUENCE</scope>
    <source>
        <tissue evidence="1">Shoot tissue taken approximately 20 cm above the soil surface</tissue>
    </source>
</reference>
<organism evidence="1">
    <name type="scientific">Arundo donax</name>
    <name type="common">Giant reed</name>
    <name type="synonym">Donax arundinaceus</name>
    <dbReference type="NCBI Taxonomy" id="35708"/>
    <lineage>
        <taxon>Eukaryota</taxon>
        <taxon>Viridiplantae</taxon>
        <taxon>Streptophyta</taxon>
        <taxon>Embryophyta</taxon>
        <taxon>Tracheophyta</taxon>
        <taxon>Spermatophyta</taxon>
        <taxon>Magnoliopsida</taxon>
        <taxon>Liliopsida</taxon>
        <taxon>Poales</taxon>
        <taxon>Poaceae</taxon>
        <taxon>PACMAD clade</taxon>
        <taxon>Arundinoideae</taxon>
        <taxon>Arundineae</taxon>
        <taxon>Arundo</taxon>
    </lineage>
</organism>
<reference evidence="1" key="1">
    <citation type="submission" date="2014-09" db="EMBL/GenBank/DDBJ databases">
        <authorList>
            <person name="Magalhaes I.L.F."/>
            <person name="Oliveira U."/>
            <person name="Santos F.R."/>
            <person name="Vidigal T.H.D.A."/>
            <person name="Brescovit A.D."/>
            <person name="Santos A.J."/>
        </authorList>
    </citation>
    <scope>NUCLEOTIDE SEQUENCE</scope>
    <source>
        <tissue evidence="1">Shoot tissue taken approximately 20 cm above the soil surface</tissue>
    </source>
</reference>
<name>A0A0A8Z1B2_ARUDO</name>
<evidence type="ECO:0000313" key="1">
    <source>
        <dbReference type="EMBL" id="JAD33179.1"/>
    </source>
</evidence>
<proteinExistence type="predicted"/>